<feature type="region of interest" description="Disordered" evidence="1">
    <location>
        <begin position="194"/>
        <end position="214"/>
    </location>
</feature>
<feature type="compositionally biased region" description="Basic and acidic residues" evidence="1">
    <location>
        <begin position="150"/>
        <end position="163"/>
    </location>
</feature>
<accession>A0A2T9Z2L2</accession>
<dbReference type="EMBL" id="MBFT01000066">
    <property type="protein sequence ID" value="PVU98830.1"/>
    <property type="molecule type" value="Genomic_DNA"/>
</dbReference>
<dbReference type="AlphaFoldDB" id="A0A2T9Z2L2"/>
<feature type="compositionally biased region" description="Polar residues" evidence="1">
    <location>
        <begin position="1"/>
        <end position="22"/>
    </location>
</feature>
<feature type="compositionally biased region" description="Basic residues" evidence="1">
    <location>
        <begin position="686"/>
        <end position="701"/>
    </location>
</feature>
<proteinExistence type="predicted"/>
<sequence>MTLMKNDTTLSQNQDCSPNTAETKVDQRAPGGLAISSDKNHSESRNNNILEIIEKFSDDKALMQVIINAKTQENKLLTERETRRAEEIRLETKKTELEIIKRKSMIRSVRYQAGANYPNQNSPSFYNVPASAYPDINSHRNFNQMYQAREDTPETSKYRHPQRDSPYPDENYPQEYRWNYHDERYVGQSRYNHIGYSESPQRSQPYRHNDESSNRLTSAYQIPRSDSAHDESIISHPFSANIHHESSKYSTDRDQIPYRIKNVSNNTYSNGDYIPPHSAGPKYFSQHFNHEKYLYKKENFDCPPKKSRMMYTSHTAFENHPKSARIEYPENSPPFRKQGRSHIDPNSHNHRQLNTGPVLGNQYSGFSEDLEAKATNINYTNVVQTNNPGDKVEGSDSIDYLNNNMPLKMRVPVRSISNRVINRAANLVVQTKQEQSSKALKFDRDENIYSAPADLSSTKQKNVRRQDVIQALRRKIFNVENSKKNNDPNFKQYNPQPLTSTTSIQPNTNIVSNSHAKSIAPNTNIKISVNPTENSESDPLSGGSSDKTENSKSSLQKSRFSASTGSISLLLEAGKQSYDQTQSPENVDTFKRHSITSTNSSQSISTSSAGGDNVPNSDFHVALTHSENDSNIVDGSKRKRNSKALKPIEIQTSRTLESENNPKRLREVSNSQKHQSPDKPEPTLKKTVKTPKSSKTKKLSSKKPTSPTTDDSLPSIKEQE</sequence>
<feature type="region of interest" description="Disordered" evidence="1">
    <location>
        <begin position="1"/>
        <end position="42"/>
    </location>
</feature>
<keyword evidence="3" id="KW-1185">Reference proteome</keyword>
<gene>
    <name evidence="2" type="ORF">BB559_001225</name>
</gene>
<protein>
    <submittedName>
        <fullName evidence="2">Uncharacterized protein</fullName>
    </submittedName>
</protein>
<evidence type="ECO:0000313" key="3">
    <source>
        <dbReference type="Proteomes" id="UP000245699"/>
    </source>
</evidence>
<feature type="region of interest" description="Disordered" evidence="1">
    <location>
        <begin position="594"/>
        <end position="720"/>
    </location>
</feature>
<name>A0A2T9Z2L2_9FUNG</name>
<organism evidence="2 3">
    <name type="scientific">Furculomyces boomerangus</name>
    <dbReference type="NCBI Taxonomy" id="61424"/>
    <lineage>
        <taxon>Eukaryota</taxon>
        <taxon>Fungi</taxon>
        <taxon>Fungi incertae sedis</taxon>
        <taxon>Zoopagomycota</taxon>
        <taxon>Kickxellomycotina</taxon>
        <taxon>Harpellomycetes</taxon>
        <taxon>Harpellales</taxon>
        <taxon>Harpellaceae</taxon>
        <taxon>Furculomyces</taxon>
    </lineage>
</organism>
<feature type="region of interest" description="Disordered" evidence="1">
    <location>
        <begin position="332"/>
        <end position="356"/>
    </location>
</feature>
<feature type="compositionally biased region" description="Basic and acidic residues" evidence="1">
    <location>
        <begin position="656"/>
        <end position="667"/>
    </location>
</feature>
<evidence type="ECO:0000313" key="2">
    <source>
        <dbReference type="EMBL" id="PVU98830.1"/>
    </source>
</evidence>
<feature type="compositionally biased region" description="Low complexity" evidence="1">
    <location>
        <begin position="595"/>
        <end position="608"/>
    </location>
</feature>
<feature type="region of interest" description="Disordered" evidence="1">
    <location>
        <begin position="150"/>
        <end position="174"/>
    </location>
</feature>
<evidence type="ECO:0000256" key="1">
    <source>
        <dbReference type="SAM" id="MobiDB-lite"/>
    </source>
</evidence>
<reference evidence="2 3" key="1">
    <citation type="journal article" date="2018" name="MBio">
        <title>Comparative Genomics Reveals the Core Gene Toolbox for the Fungus-Insect Symbiosis.</title>
        <authorList>
            <person name="Wang Y."/>
            <person name="Stata M."/>
            <person name="Wang W."/>
            <person name="Stajich J.E."/>
            <person name="White M.M."/>
            <person name="Moncalvo J.M."/>
        </authorList>
    </citation>
    <scope>NUCLEOTIDE SEQUENCE [LARGE SCALE GENOMIC DNA]</scope>
    <source>
        <strain evidence="2 3">AUS-77-4</strain>
    </source>
</reference>
<comment type="caution">
    <text evidence="2">The sequence shown here is derived from an EMBL/GenBank/DDBJ whole genome shotgun (WGS) entry which is preliminary data.</text>
</comment>
<feature type="region of interest" description="Disordered" evidence="1">
    <location>
        <begin position="479"/>
        <end position="559"/>
    </location>
</feature>
<dbReference type="Proteomes" id="UP000245699">
    <property type="component" value="Unassembled WGS sequence"/>
</dbReference>
<feature type="compositionally biased region" description="Basic and acidic residues" evidence="1">
    <location>
        <begin position="675"/>
        <end position="684"/>
    </location>
</feature>
<feature type="compositionally biased region" description="Polar residues" evidence="1">
    <location>
        <begin position="487"/>
        <end position="559"/>
    </location>
</feature>